<dbReference type="SUPFAM" id="SSF103515">
    <property type="entry name" value="Autotransporter"/>
    <property type="match status" value="1"/>
</dbReference>
<evidence type="ECO:0000256" key="2">
    <source>
        <dbReference type="ARBA" id="ARBA00022670"/>
    </source>
</evidence>
<dbReference type="GO" id="GO:0008235">
    <property type="term" value="F:metalloexopeptidase activity"/>
    <property type="evidence" value="ECO:0007669"/>
    <property type="project" value="InterPro"/>
</dbReference>
<protein>
    <submittedName>
        <fullName evidence="9">IAP aminopeptidase. Metallo peptidase. MEROPS family M28C</fullName>
    </submittedName>
</protein>
<keyword evidence="3" id="KW-0479">Metal-binding</keyword>
<dbReference type="NCBIfam" id="TIGR01414">
    <property type="entry name" value="autotrans_barl"/>
    <property type="match status" value="1"/>
</dbReference>
<dbReference type="InterPro" id="IPR005546">
    <property type="entry name" value="Autotransporte_beta"/>
</dbReference>
<keyword evidence="10" id="KW-1185">Reference proteome</keyword>
<keyword evidence="6" id="KW-0862">Zinc</keyword>
<dbReference type="Pfam" id="PF03797">
    <property type="entry name" value="Autotransporter"/>
    <property type="match status" value="1"/>
</dbReference>
<feature type="domain" description="Autotransporter" evidence="8">
    <location>
        <begin position="361"/>
        <end position="650"/>
    </location>
</feature>
<dbReference type="SMART" id="SM00869">
    <property type="entry name" value="Autotransporter"/>
    <property type="match status" value="1"/>
</dbReference>
<dbReference type="Gene3D" id="3.40.630.10">
    <property type="entry name" value="Zn peptidases"/>
    <property type="match status" value="1"/>
</dbReference>
<sequence>MIKPLILGMGLAGTLLPTLATAYQYGEYAGGTVDTLINDYPGRYRGTVSFAGATDWMEQRLSASGYDGYRQDFTWAGNRSSQNVIVEAAGITGKNLVVGAHFDTFFGRPTLQGLDDNASGAGVLTEIARNLAGLSFEDGVTFIGFGAEEEGLRGSRAYVASLDAEARARLTGMINIDSLITGDMMYAHAGADSVAAPQLAALREHTLRIAQELGIDLHTNPGLNAGYPAGTGCCSDAESFEGLGIPVLFVEATNWNIGALDGYDQTTNPAIPGGATWHDPALDNQTVLAGAFGAERIAQRLRDYSRLLTRLVLEATNTDLRYSALSGGAMLGTLEDTLKRQQQTHQQLLERRWQTLRVTPREVGSVDGAVGVEGQWQPSGGFDGPLEQRSRQATAYLFGDAQLSEWLNLGAGLSFIRGQDDLQHGGKVESDTWQAGLYALLSNAGPLWLSADLSAGRTRFDLDRSVFIQGNAGGPALLDQKLAGETDATFWGAGLLGGYDLPFGDWLTGPQVGLDYRHYRLDGFSERSTQRTALSVKDDRFDSLELSLGWQVRGNVALDRAMRLQPYASLVWIEELGDGMSEDFTVTSLADGSARRVSNGRENDKHFARARLGTQLAISEAFAVYAEANTRLRHADGDQASYSLGLQYLF</sequence>
<keyword evidence="1 9" id="KW-0031">Aminopeptidase</keyword>
<dbReference type="RefSeq" id="WP_074886023.1">
    <property type="nucleotide sequence ID" value="NZ_FORC01000003.1"/>
</dbReference>
<gene>
    <name evidence="9" type="ORF">SAMN05216602_3201</name>
</gene>
<dbReference type="STRING" id="289370.SAMN05216602_3201"/>
<name>A0A1I3M2R1_9GAMM</name>
<evidence type="ECO:0000313" key="10">
    <source>
        <dbReference type="Proteomes" id="UP000183018"/>
    </source>
</evidence>
<dbReference type="EMBL" id="FORC01000003">
    <property type="protein sequence ID" value="SFI91321.1"/>
    <property type="molecule type" value="Genomic_DNA"/>
</dbReference>
<organism evidence="9 10">
    <name type="scientific">Phytopseudomonas argentinensis</name>
    <dbReference type="NCBI Taxonomy" id="289370"/>
    <lineage>
        <taxon>Bacteria</taxon>
        <taxon>Pseudomonadati</taxon>
        <taxon>Pseudomonadota</taxon>
        <taxon>Gammaproteobacteria</taxon>
        <taxon>Pseudomonadales</taxon>
        <taxon>Pseudomonadaceae</taxon>
        <taxon>Phytopseudomonas</taxon>
    </lineage>
</organism>
<dbReference type="InterPro" id="IPR007484">
    <property type="entry name" value="Peptidase_M28"/>
</dbReference>
<accession>A0A1I3M2R1</accession>
<evidence type="ECO:0000313" key="9">
    <source>
        <dbReference type="EMBL" id="SFI91321.1"/>
    </source>
</evidence>
<dbReference type="PROSITE" id="PS51208">
    <property type="entry name" value="AUTOTRANSPORTER"/>
    <property type="match status" value="1"/>
</dbReference>
<dbReference type="Gene3D" id="2.40.128.130">
    <property type="entry name" value="Autotransporter beta-domain"/>
    <property type="match status" value="1"/>
</dbReference>
<dbReference type="InterPro" id="IPR045175">
    <property type="entry name" value="M28_fam"/>
</dbReference>
<evidence type="ECO:0000256" key="1">
    <source>
        <dbReference type="ARBA" id="ARBA00022438"/>
    </source>
</evidence>
<dbReference type="AlphaFoldDB" id="A0A1I3M2R1"/>
<reference evidence="10" key="1">
    <citation type="submission" date="2016-10" db="EMBL/GenBank/DDBJ databases">
        <authorList>
            <person name="Varghese N."/>
            <person name="Submissions S."/>
        </authorList>
    </citation>
    <scope>NUCLEOTIDE SEQUENCE [LARGE SCALE GENOMIC DNA]</scope>
    <source>
        <strain evidence="10">LMG 22563</strain>
    </source>
</reference>
<evidence type="ECO:0000256" key="6">
    <source>
        <dbReference type="ARBA" id="ARBA00022833"/>
    </source>
</evidence>
<keyword evidence="2" id="KW-0645">Protease</keyword>
<dbReference type="Pfam" id="PF04389">
    <property type="entry name" value="Peptidase_M28"/>
    <property type="match status" value="1"/>
</dbReference>
<feature type="chain" id="PRO_5010169514" evidence="7">
    <location>
        <begin position="23"/>
        <end position="650"/>
    </location>
</feature>
<dbReference type="Proteomes" id="UP000183018">
    <property type="component" value="Unassembled WGS sequence"/>
</dbReference>
<evidence type="ECO:0000256" key="5">
    <source>
        <dbReference type="ARBA" id="ARBA00022801"/>
    </source>
</evidence>
<dbReference type="SUPFAM" id="SSF53187">
    <property type="entry name" value="Zn-dependent exopeptidases"/>
    <property type="match status" value="1"/>
</dbReference>
<evidence type="ECO:0000256" key="4">
    <source>
        <dbReference type="ARBA" id="ARBA00022729"/>
    </source>
</evidence>
<dbReference type="GO" id="GO:0006508">
    <property type="term" value="P:proteolysis"/>
    <property type="evidence" value="ECO:0007669"/>
    <property type="project" value="UniProtKB-KW"/>
</dbReference>
<dbReference type="PANTHER" id="PTHR12147">
    <property type="entry name" value="METALLOPEPTIDASE M28 FAMILY MEMBER"/>
    <property type="match status" value="1"/>
</dbReference>
<evidence type="ECO:0000259" key="8">
    <source>
        <dbReference type="PROSITE" id="PS51208"/>
    </source>
</evidence>
<feature type="signal peptide" evidence="7">
    <location>
        <begin position="1"/>
        <end position="22"/>
    </location>
</feature>
<proteinExistence type="predicted"/>
<keyword evidence="5" id="KW-0378">Hydrolase</keyword>
<evidence type="ECO:0000256" key="7">
    <source>
        <dbReference type="SAM" id="SignalP"/>
    </source>
</evidence>
<dbReference type="GO" id="GO:0019867">
    <property type="term" value="C:outer membrane"/>
    <property type="evidence" value="ECO:0007669"/>
    <property type="project" value="InterPro"/>
</dbReference>
<dbReference type="InterPro" id="IPR006315">
    <property type="entry name" value="OM_autotransptr_brl_dom"/>
</dbReference>
<dbReference type="InterPro" id="IPR036709">
    <property type="entry name" value="Autotransporte_beta_dom_sf"/>
</dbReference>
<dbReference type="GO" id="GO:0046872">
    <property type="term" value="F:metal ion binding"/>
    <property type="evidence" value="ECO:0007669"/>
    <property type="project" value="UniProtKB-KW"/>
</dbReference>
<evidence type="ECO:0000256" key="3">
    <source>
        <dbReference type="ARBA" id="ARBA00022723"/>
    </source>
</evidence>
<dbReference type="PANTHER" id="PTHR12147:SF56">
    <property type="entry name" value="AMINOPEPTIDASE YDR415C-RELATED"/>
    <property type="match status" value="1"/>
</dbReference>
<dbReference type="GO" id="GO:0004177">
    <property type="term" value="F:aminopeptidase activity"/>
    <property type="evidence" value="ECO:0007669"/>
    <property type="project" value="UniProtKB-KW"/>
</dbReference>
<keyword evidence="4 7" id="KW-0732">Signal</keyword>